<dbReference type="Gene3D" id="1.10.8.50">
    <property type="match status" value="1"/>
</dbReference>
<dbReference type="Pfam" id="PF05833">
    <property type="entry name" value="NFACT_N"/>
    <property type="match status" value="1"/>
</dbReference>
<dbReference type="eggNOG" id="COG1293">
    <property type="taxonomic scope" value="Bacteria"/>
</dbReference>
<evidence type="ECO:0000259" key="6">
    <source>
        <dbReference type="Pfam" id="PF05670"/>
    </source>
</evidence>
<dbReference type="HAMAP" id="MF_00844_B">
    <property type="entry name" value="RqcH_B"/>
    <property type="match status" value="1"/>
</dbReference>
<keyword evidence="8" id="KW-1185">Reference proteome</keyword>
<keyword evidence="1 5" id="KW-0820">tRNA-binding</keyword>
<evidence type="ECO:0000256" key="2">
    <source>
        <dbReference type="ARBA" id="ARBA00022730"/>
    </source>
</evidence>
<protein>
    <recommendedName>
        <fullName evidence="5">Rqc2 homolog RqcH</fullName>
        <shortName evidence="5">RqcH</shortName>
    </recommendedName>
</protein>
<proteinExistence type="inferred from homology"/>
<organism evidence="7 8">
    <name type="scientific">Peptoclostridium litorale DSM 5388</name>
    <dbReference type="NCBI Taxonomy" id="1121324"/>
    <lineage>
        <taxon>Bacteria</taxon>
        <taxon>Bacillati</taxon>
        <taxon>Bacillota</taxon>
        <taxon>Clostridia</taxon>
        <taxon>Peptostreptococcales</taxon>
        <taxon>Peptoclostridiaceae</taxon>
        <taxon>Peptoclostridium</taxon>
    </lineage>
</organism>
<evidence type="ECO:0000256" key="5">
    <source>
        <dbReference type="HAMAP-Rule" id="MF_00844"/>
    </source>
</evidence>
<dbReference type="FunFam" id="2.30.310.10:FF:000004">
    <property type="entry name" value="Fibronectin-binding protein A"/>
    <property type="match status" value="1"/>
</dbReference>
<sequence>MALDGVFIYSLADELSNALAGTKIDKIYQPEKDEILIHIRKQKASIKLLLSASSSNPRAYITSEPPKENPGVPPTFCMLLRKNLTGGRIVEVTQPDFERILNITIEVYDELKNKKNMNLIIEIMGKHSNIILVDALENKIVDSIKRVPLSISSYRQVLPGNEYISPPPQDKLNPMEDISLPKFSEIIRSSSSPIFKAVYQSFKGISPLISREILYRASVDEVLPACALEDFELENIYNSFTRVFGQLKNNIFSPCISIDRATDSLIAFSCIRLTMYSSYSYIESPSPSFILEKYYTQRDIKERIKQKTINLRKNISNKLDRLYNKLQKQSEELLEAQSAPEFKLCGELITSYIYMIQKGMEEISLQNFYDEKGEEVTVKLNKNLTPSENAQKYFKKYNKLKNASLMLSEQMDMTKAEADYLENVLYSIENCESISEIEEIRSELIAEGIVKDREKKKKASKPSKPSASKESEPLTFFSSDGYEILVGKNNKQNDRLTLKIASPSDIWLHTKNIPGSHVIIKTNGGDASEQAVIEAATLAAYFSKAKMSSKVPVDYTERKNVKKPSGSKPGMVIYETNKTIYVTPSEEEFTKIKQNSPESK</sequence>
<dbReference type="PANTHER" id="PTHR15239:SF6">
    <property type="entry name" value="RIBOSOME QUALITY CONTROL COMPLEX SUBUNIT NEMF"/>
    <property type="match status" value="1"/>
</dbReference>
<dbReference type="GO" id="GO:0019843">
    <property type="term" value="F:rRNA binding"/>
    <property type="evidence" value="ECO:0007669"/>
    <property type="project" value="UniProtKB-UniRule"/>
</dbReference>
<evidence type="ECO:0000313" key="7">
    <source>
        <dbReference type="EMBL" id="KDR94020.1"/>
    </source>
</evidence>
<reference evidence="7 8" key="1">
    <citation type="submission" date="2014-03" db="EMBL/GenBank/DDBJ databases">
        <title>Genome sequence of Clostridium litorale W6, DSM 5388.</title>
        <authorList>
            <person name="Poehlein A."/>
            <person name="Jagirdar A."/>
            <person name="Khonsari B."/>
            <person name="Chibani C.M."/>
            <person name="Gutierrez Gutierrez D.A."/>
            <person name="Davydova E."/>
            <person name="Alghaithi H.S."/>
            <person name="Nair K.P."/>
            <person name="Dhamotharan K."/>
            <person name="Chandran L."/>
            <person name="G W."/>
            <person name="Daniel R."/>
        </authorList>
    </citation>
    <scope>NUCLEOTIDE SEQUENCE [LARGE SCALE GENOMIC DNA]</scope>
    <source>
        <strain evidence="7 8">W6</strain>
    </source>
</reference>
<dbReference type="STRING" id="1121324.CLIT_23c02920"/>
<evidence type="ECO:0000256" key="3">
    <source>
        <dbReference type="ARBA" id="ARBA00022884"/>
    </source>
</evidence>
<dbReference type="GO" id="GO:1990112">
    <property type="term" value="C:RQC complex"/>
    <property type="evidence" value="ECO:0007669"/>
    <property type="project" value="TreeGrafter"/>
</dbReference>
<keyword evidence="4 5" id="KW-0648">Protein biosynthesis</keyword>
<name>A0A069RCQ3_PEPLI</name>
<dbReference type="Gene3D" id="2.30.310.10">
    <property type="entry name" value="ibrinogen binding protein from staphylococcus aureus domain"/>
    <property type="match status" value="1"/>
</dbReference>
<evidence type="ECO:0000256" key="1">
    <source>
        <dbReference type="ARBA" id="ARBA00022555"/>
    </source>
</evidence>
<dbReference type="GO" id="GO:0072344">
    <property type="term" value="P:rescue of stalled ribosome"/>
    <property type="evidence" value="ECO:0007669"/>
    <property type="project" value="UniProtKB-UniRule"/>
</dbReference>
<comment type="function">
    <text evidence="5">Key component of the ribosome quality control system (RQC), a ribosome-associated complex that mediates the extraction of incompletely synthesized nascent chains from stalled ribosomes and their subsequent degradation. RqcH recruits Ala-charged tRNA, and with RqcP directs the elongation of stalled nascent chains on 50S ribosomal subunits, leading to non-templated C-terminal alanine extensions (Ala tail). The Ala tail promotes nascent chain degradation. May add between 1 and at least 8 Ala residues. Binds to stalled 50S ribosomal subunits.</text>
</comment>
<feature type="domain" description="NFACT RNA-binding" evidence="6">
    <location>
        <begin position="475"/>
        <end position="566"/>
    </location>
</feature>
<accession>A0A069RCQ3</accession>
<comment type="subunit">
    <text evidence="5">Associates with stalled 50S ribosomal subunits. Binds to RqcP.</text>
</comment>
<comment type="similarity">
    <text evidence="5">Belongs to the NEMF family.</text>
</comment>
<dbReference type="GO" id="GO:0000049">
    <property type="term" value="F:tRNA binding"/>
    <property type="evidence" value="ECO:0007669"/>
    <property type="project" value="UniProtKB-UniRule"/>
</dbReference>
<dbReference type="GO" id="GO:0043023">
    <property type="term" value="F:ribosomal large subunit binding"/>
    <property type="evidence" value="ECO:0007669"/>
    <property type="project" value="UniProtKB-UniRule"/>
</dbReference>
<dbReference type="Proteomes" id="UP000027946">
    <property type="component" value="Unassembled WGS sequence"/>
</dbReference>
<keyword evidence="3 5" id="KW-0694">RNA-binding</keyword>
<comment type="caution">
    <text evidence="7">The sequence shown here is derived from an EMBL/GenBank/DDBJ whole genome shotgun (WGS) entry which is preliminary data.</text>
</comment>
<dbReference type="InterPro" id="IPR051608">
    <property type="entry name" value="RQC_Subunit_NEMF"/>
</dbReference>
<keyword evidence="2 5" id="KW-0699">rRNA-binding</keyword>
<evidence type="ECO:0000313" key="8">
    <source>
        <dbReference type="Proteomes" id="UP000027946"/>
    </source>
</evidence>
<keyword evidence="5" id="KW-0175">Coiled coil</keyword>
<feature type="coiled-coil region" evidence="5">
    <location>
        <begin position="312"/>
        <end position="339"/>
    </location>
</feature>
<dbReference type="InterPro" id="IPR008532">
    <property type="entry name" value="NFACT_RNA-bd"/>
</dbReference>
<dbReference type="PANTHER" id="PTHR15239">
    <property type="entry name" value="NUCLEAR EXPORT MEDIATOR FACTOR NEMF"/>
    <property type="match status" value="1"/>
</dbReference>
<evidence type="ECO:0000256" key="4">
    <source>
        <dbReference type="ARBA" id="ARBA00022917"/>
    </source>
</evidence>
<dbReference type="InterPro" id="IPR043682">
    <property type="entry name" value="RqcH_bacterial"/>
</dbReference>
<gene>
    <name evidence="7" type="primary">fbpA</name>
    <name evidence="5" type="synonym">rqcH</name>
    <name evidence="7" type="ORF">CLIT_23c02920</name>
</gene>
<dbReference type="InterPro" id="IPR010979">
    <property type="entry name" value="Ribosomal_uS13-like_H2TH"/>
</dbReference>
<dbReference type="AlphaFoldDB" id="A0A069RCQ3"/>
<dbReference type="Pfam" id="PF05670">
    <property type="entry name" value="NFACT-R_1"/>
    <property type="match status" value="1"/>
</dbReference>
<dbReference type="OrthoDB" id="9766163at2"/>
<dbReference type="SUPFAM" id="SSF46946">
    <property type="entry name" value="S13-like H2TH domain"/>
    <property type="match status" value="1"/>
</dbReference>
<dbReference type="EMBL" id="JJMM01000026">
    <property type="protein sequence ID" value="KDR94020.1"/>
    <property type="molecule type" value="Genomic_DNA"/>
</dbReference>
<dbReference type="RefSeq" id="WP_038267783.1">
    <property type="nucleotide sequence ID" value="NZ_FSRH01000003.1"/>
</dbReference>